<name>A0A1V6N5F2_METAZ</name>
<dbReference type="GO" id="GO:0005524">
    <property type="term" value="F:ATP binding"/>
    <property type="evidence" value="ECO:0007669"/>
    <property type="project" value="UniProtKB-KW"/>
</dbReference>
<evidence type="ECO:0000259" key="4">
    <source>
        <dbReference type="PROSITE" id="PS51206"/>
    </source>
</evidence>
<keyword evidence="6" id="KW-1185">Reference proteome</keyword>
<protein>
    <submittedName>
        <fullName evidence="5">Phage primase-like protein</fullName>
    </submittedName>
</protein>
<dbReference type="PROSITE" id="PS51206">
    <property type="entry name" value="SF3_HELICASE_1"/>
    <property type="match status" value="1"/>
</dbReference>
<dbReference type="OrthoDB" id="84277at2157"/>
<evidence type="ECO:0000256" key="1">
    <source>
        <dbReference type="ARBA" id="ARBA00022741"/>
    </source>
</evidence>
<dbReference type="InterPro" id="IPR014015">
    <property type="entry name" value="Helicase_SF3_DNA-vir"/>
</dbReference>
<dbReference type="Proteomes" id="UP000191661">
    <property type="component" value="Unassembled WGS sequence"/>
</dbReference>
<keyword evidence="1" id="KW-0547">Nucleotide-binding</keyword>
<gene>
    <name evidence="5" type="ORF">MBBAR_1c02200</name>
</gene>
<dbReference type="Gene3D" id="3.40.50.300">
    <property type="entry name" value="P-loop containing nucleotide triphosphate hydrolases"/>
    <property type="match status" value="1"/>
</dbReference>
<feature type="region of interest" description="Disordered" evidence="3">
    <location>
        <begin position="610"/>
        <end position="633"/>
    </location>
</feature>
<dbReference type="SUPFAM" id="SSF52540">
    <property type="entry name" value="P-loop containing nucleoside triphosphate hydrolases"/>
    <property type="match status" value="1"/>
</dbReference>
<evidence type="ECO:0000313" key="6">
    <source>
        <dbReference type="Proteomes" id="UP000191661"/>
    </source>
</evidence>
<evidence type="ECO:0000313" key="5">
    <source>
        <dbReference type="EMBL" id="OQD59813.1"/>
    </source>
</evidence>
<keyword evidence="2" id="KW-0067">ATP-binding</keyword>
<accession>A0A1V6N5F2</accession>
<dbReference type="RefSeq" id="WP_080459433.1">
    <property type="nucleotide sequence ID" value="NZ_JXMW01000001.1"/>
</dbReference>
<dbReference type="EMBL" id="JXMW01000001">
    <property type="protein sequence ID" value="OQD59813.1"/>
    <property type="molecule type" value="Genomic_DNA"/>
</dbReference>
<evidence type="ECO:0000256" key="2">
    <source>
        <dbReference type="ARBA" id="ARBA00022840"/>
    </source>
</evidence>
<proteinExistence type="predicted"/>
<organism evidence="5 6">
    <name type="scientific">Methanobrevibacter arboriphilus JCM 13429 = DSM 1125</name>
    <dbReference type="NCBI Taxonomy" id="1300164"/>
    <lineage>
        <taxon>Archaea</taxon>
        <taxon>Methanobacteriati</taxon>
        <taxon>Methanobacteriota</taxon>
        <taxon>Methanomada group</taxon>
        <taxon>Methanobacteria</taxon>
        <taxon>Methanobacteriales</taxon>
        <taxon>Methanobacteriaceae</taxon>
        <taxon>Methanobrevibacter</taxon>
    </lineage>
</organism>
<feature type="compositionally biased region" description="Basic and acidic residues" evidence="3">
    <location>
        <begin position="610"/>
        <end position="625"/>
    </location>
</feature>
<comment type="caution">
    <text evidence="5">The sequence shown here is derived from an EMBL/GenBank/DDBJ whole genome shotgun (WGS) entry which is preliminary data.</text>
</comment>
<dbReference type="InterPro" id="IPR027417">
    <property type="entry name" value="P-loop_NTPase"/>
</dbReference>
<evidence type="ECO:0000256" key="3">
    <source>
        <dbReference type="SAM" id="MobiDB-lite"/>
    </source>
</evidence>
<reference evidence="5 6" key="1">
    <citation type="submission" date="2014-12" db="EMBL/GenBank/DDBJ databases">
        <title>Genome sequence of Methanobrevibacter arboriphilicus DH1, DSM1125.</title>
        <authorList>
            <person name="Poehlein A."/>
            <person name="Thauer R.K."/>
            <person name="Seedorf H."/>
            <person name="Daniel R."/>
        </authorList>
    </citation>
    <scope>NUCLEOTIDE SEQUENCE [LARGE SCALE GENOMIC DNA]</scope>
    <source>
        <strain evidence="5 6">DH1</strain>
    </source>
</reference>
<dbReference type="AlphaFoldDB" id="A0A1V6N5F2"/>
<sequence length="633" mass="73058">MNKNETLFINNNSSLKVVLATKSEIDAKRKELFEQEEKAKIDKERLFIKLIKILEKNCFKEEQAIGLVNYLCHKKLYHNEIIYIIESSIKAKENGNKIISLIKPIFKKNNKELTKTKKLRELFPNDIVDDIINIAKEIKNINEGKYIKKFVDGKIYNILENDGQPNTKLLVDSIEQYAKLYVDHSTLKYYAKIKNSKGKEQIKNISIKEITDYCNKAFGSNKISKSICASVLKFITRSIEKDYTLLEFTNGTLKLNDEDYIFNDGEFNVNAVPKRVFPFEWNPSFEDDEENKIENIVNDILKSESLGFEENIDNFYKCVGNVCMPINYPQIFTIFLGPPGTGKSTLLTILKRIFSYSEVPIPDIIKNDRFSLYPAIDVDINIDDDLQTESWKNIGKLNTFVSGNGIQIEVKGENGRLPLNQYNTPKLFGSTNTLPRVEGSGYKRRLILIKAENKVSEDKKDDTLQHNINNGKYDKGLAKLIYKSINLFYDNRNNLFSEESRKTMLDEWDLRSDPLNWVIDKFFKVPNSDEFFSGKCRDISVSEVNDKIRFLLMDYFDKGKIDSKYSRPSNHDIKKTMLGKGFTQGKIAITNDEGNPSTISVYKDVLEKGSNDIKDNNEPKDNNEEKYDEDILI</sequence>
<feature type="domain" description="SF3 helicase" evidence="4">
    <location>
        <begin position="310"/>
        <end position="464"/>
    </location>
</feature>